<evidence type="ECO:0000256" key="2">
    <source>
        <dbReference type="ARBA" id="ARBA00022603"/>
    </source>
</evidence>
<dbReference type="GO" id="GO:0003723">
    <property type="term" value="F:RNA binding"/>
    <property type="evidence" value="ECO:0007669"/>
    <property type="project" value="InterPro"/>
</dbReference>
<dbReference type="CDD" id="cd18103">
    <property type="entry name" value="SpoU-like_RlmB"/>
    <property type="match status" value="1"/>
</dbReference>
<dbReference type="SMART" id="SM00967">
    <property type="entry name" value="SpoU_sub_bind"/>
    <property type="match status" value="1"/>
</dbReference>
<dbReference type="InterPro" id="IPR004441">
    <property type="entry name" value="rRNA_MeTrfase_TrmH"/>
</dbReference>
<dbReference type="Gene3D" id="3.30.1330.30">
    <property type="match status" value="1"/>
</dbReference>
<keyword evidence="2 5" id="KW-0489">Methyltransferase</keyword>
<dbReference type="GO" id="GO:0006396">
    <property type="term" value="P:RNA processing"/>
    <property type="evidence" value="ECO:0007669"/>
    <property type="project" value="InterPro"/>
</dbReference>
<reference evidence="5" key="1">
    <citation type="submission" date="2019-11" db="EMBL/GenBank/DDBJ databases">
        <authorList>
            <person name="Feng L."/>
        </authorList>
    </citation>
    <scope>NUCLEOTIDE SEQUENCE</scope>
    <source>
        <strain evidence="5">AundefinedLFYP135</strain>
    </source>
</reference>
<evidence type="ECO:0000313" key="5">
    <source>
        <dbReference type="EMBL" id="VYT01489.1"/>
    </source>
</evidence>
<dbReference type="Pfam" id="PF00588">
    <property type="entry name" value="SpoU_methylase"/>
    <property type="match status" value="1"/>
</dbReference>
<evidence type="ECO:0000256" key="3">
    <source>
        <dbReference type="ARBA" id="ARBA00022679"/>
    </source>
</evidence>
<sequence length="265" mass="28553">MREQQKPFSPKPREEKEFQLREDVVLGRNAVTELLKSGREVETVYIQKGEMKGSIPRIAAMARERGIPVKEVNGLKLDSLSGPNNHQGVAAITAAYTYSTVEDILARAGEEAPFIIIADEIEDPHNLGAIMRTAEAAGAHGLIIPKRRGVGLTATVSKTSAGAMEHLPVARVSNLVSTIEELKKKGIWAYCADMDGQPWCSVDYAGGVALIIGSEGQGVSRLVKESCDFTVALPMRGEINSLNASVAAGIVIYEIARQRMGLKAK</sequence>
<dbReference type="NCBIfam" id="TIGR00186">
    <property type="entry name" value="rRNA_methyl_3"/>
    <property type="match status" value="1"/>
</dbReference>
<dbReference type="PANTHER" id="PTHR46429:SF1">
    <property type="entry name" value="23S RRNA (GUANOSINE-2'-O-)-METHYLTRANSFERASE RLMB"/>
    <property type="match status" value="1"/>
</dbReference>
<dbReference type="InterPro" id="IPR029064">
    <property type="entry name" value="Ribosomal_eL30-like_sf"/>
</dbReference>
<keyword evidence="3 5" id="KW-0808">Transferase</keyword>
<dbReference type="SUPFAM" id="SSF75217">
    <property type="entry name" value="alpha/beta knot"/>
    <property type="match status" value="1"/>
</dbReference>
<dbReference type="Gene3D" id="3.40.1280.10">
    <property type="match status" value="1"/>
</dbReference>
<dbReference type="GO" id="GO:0005829">
    <property type="term" value="C:cytosol"/>
    <property type="evidence" value="ECO:0007669"/>
    <property type="project" value="TreeGrafter"/>
</dbReference>
<dbReference type="SUPFAM" id="SSF55315">
    <property type="entry name" value="L30e-like"/>
    <property type="match status" value="1"/>
</dbReference>
<accession>A0A6N2T9L0</accession>
<dbReference type="EC" id="2.1.1.-" evidence="5"/>
<dbReference type="InterPro" id="IPR013123">
    <property type="entry name" value="SpoU_subst-bd"/>
</dbReference>
<evidence type="ECO:0000256" key="1">
    <source>
        <dbReference type="ARBA" id="ARBA00007228"/>
    </source>
</evidence>
<dbReference type="InterPro" id="IPR029026">
    <property type="entry name" value="tRNA_m1G_MTases_N"/>
</dbReference>
<dbReference type="Pfam" id="PF08032">
    <property type="entry name" value="SpoU_sub_bind"/>
    <property type="match status" value="1"/>
</dbReference>
<comment type="similarity">
    <text evidence="1">Belongs to the class IV-like SAM-binding methyltransferase superfamily. RNA methyltransferase TrmH family.</text>
</comment>
<dbReference type="InterPro" id="IPR001537">
    <property type="entry name" value="SpoU_MeTrfase"/>
</dbReference>
<name>A0A6N2T9L0_9FIRM</name>
<protein>
    <submittedName>
        <fullName evidence="5">TrmH family tRNA/rRNA methyltransferase</fullName>
        <ecNumber evidence="5">2.1.1.-</ecNumber>
    </submittedName>
</protein>
<proteinExistence type="inferred from homology"/>
<feature type="domain" description="RNA 2-O ribose methyltransferase substrate binding" evidence="4">
    <location>
        <begin position="24"/>
        <end position="99"/>
    </location>
</feature>
<dbReference type="AlphaFoldDB" id="A0A6N2T9L0"/>
<dbReference type="GO" id="GO:0008173">
    <property type="term" value="F:RNA methyltransferase activity"/>
    <property type="evidence" value="ECO:0007669"/>
    <property type="project" value="InterPro"/>
</dbReference>
<dbReference type="PANTHER" id="PTHR46429">
    <property type="entry name" value="23S RRNA (GUANOSINE-2'-O-)-METHYLTRANSFERASE RLMB"/>
    <property type="match status" value="1"/>
</dbReference>
<dbReference type="FunFam" id="3.40.1280.10:FF:000008">
    <property type="entry name" value="Group 3 RNA methyltransferase TrmH"/>
    <property type="match status" value="1"/>
</dbReference>
<evidence type="ECO:0000259" key="4">
    <source>
        <dbReference type="SMART" id="SM00967"/>
    </source>
</evidence>
<organism evidence="5">
    <name type="scientific">uncultured Anaerotruncus sp</name>
    <dbReference type="NCBI Taxonomy" id="905011"/>
    <lineage>
        <taxon>Bacteria</taxon>
        <taxon>Bacillati</taxon>
        <taxon>Bacillota</taxon>
        <taxon>Clostridia</taxon>
        <taxon>Eubacteriales</taxon>
        <taxon>Oscillospiraceae</taxon>
        <taxon>Anaerotruncus</taxon>
        <taxon>environmental samples</taxon>
    </lineage>
</organism>
<dbReference type="InterPro" id="IPR029028">
    <property type="entry name" value="Alpha/beta_knot_MTases"/>
</dbReference>
<dbReference type="GO" id="GO:0032259">
    <property type="term" value="P:methylation"/>
    <property type="evidence" value="ECO:0007669"/>
    <property type="project" value="UniProtKB-KW"/>
</dbReference>
<gene>
    <name evidence="5" type="ORF">AULFYP135_01297</name>
</gene>
<dbReference type="EMBL" id="CACRSL010000003">
    <property type="protein sequence ID" value="VYT01489.1"/>
    <property type="molecule type" value="Genomic_DNA"/>
</dbReference>